<evidence type="ECO:0000313" key="5">
    <source>
        <dbReference type="EMBL" id="AHE56798.1"/>
    </source>
</evidence>
<dbReference type="Pfam" id="PF13650">
    <property type="entry name" value="Asp_protease_2"/>
    <property type="match status" value="2"/>
</dbReference>
<dbReference type="eggNOG" id="COG3577">
    <property type="taxonomic scope" value="Bacteria"/>
</dbReference>
<dbReference type="EMBL" id="CP006644">
    <property type="protein sequence ID" value="AHE56798.1"/>
    <property type="molecule type" value="Genomic_DNA"/>
</dbReference>
<dbReference type="Proteomes" id="UP000018851">
    <property type="component" value="Chromosome"/>
</dbReference>
<keyword evidence="3" id="KW-0732">Signal</keyword>
<feature type="region of interest" description="Disordered" evidence="2">
    <location>
        <begin position="19"/>
        <end position="38"/>
    </location>
</feature>
<protein>
    <recommendedName>
        <fullName evidence="4">Peptidase A2 domain-containing protein</fullName>
    </recommendedName>
</protein>
<feature type="compositionally biased region" description="Pro residues" evidence="2">
    <location>
        <begin position="23"/>
        <end position="32"/>
    </location>
</feature>
<dbReference type="AlphaFoldDB" id="W0AKG6"/>
<dbReference type="OrthoDB" id="107347at2"/>
<dbReference type="STRING" id="1123269.NX02_25980"/>
<evidence type="ECO:0000259" key="4">
    <source>
        <dbReference type="PROSITE" id="PS50175"/>
    </source>
</evidence>
<reference evidence="5 6" key="1">
    <citation type="submission" date="2013-07" db="EMBL/GenBank/DDBJ databases">
        <title>Completed genome of Sphingomonas sanxanigenens NX02.</title>
        <authorList>
            <person name="Ma T."/>
            <person name="Huang H."/>
            <person name="Wu M."/>
            <person name="Li X."/>
            <person name="Li G."/>
        </authorList>
    </citation>
    <scope>NUCLEOTIDE SEQUENCE [LARGE SCALE GENOMIC DNA]</scope>
    <source>
        <strain evidence="5 6">NX02</strain>
    </source>
</reference>
<dbReference type="GO" id="GO:0004190">
    <property type="term" value="F:aspartic-type endopeptidase activity"/>
    <property type="evidence" value="ECO:0007669"/>
    <property type="project" value="InterPro"/>
</dbReference>
<evidence type="ECO:0000256" key="1">
    <source>
        <dbReference type="ARBA" id="ARBA00022801"/>
    </source>
</evidence>
<keyword evidence="1" id="KW-0378">Hydrolase</keyword>
<organism evidence="5 6">
    <name type="scientific">Sphingomonas sanxanigenens DSM 19645 = NX02</name>
    <dbReference type="NCBI Taxonomy" id="1123269"/>
    <lineage>
        <taxon>Bacteria</taxon>
        <taxon>Pseudomonadati</taxon>
        <taxon>Pseudomonadota</taxon>
        <taxon>Alphaproteobacteria</taxon>
        <taxon>Sphingomonadales</taxon>
        <taxon>Sphingomonadaceae</taxon>
        <taxon>Sphingomonas</taxon>
    </lineage>
</organism>
<dbReference type="RefSeq" id="WP_025294901.1">
    <property type="nucleotide sequence ID" value="NZ_CP006644.1"/>
</dbReference>
<evidence type="ECO:0000313" key="6">
    <source>
        <dbReference type="Proteomes" id="UP000018851"/>
    </source>
</evidence>
<dbReference type="InterPro" id="IPR001995">
    <property type="entry name" value="Peptidase_A2_cat"/>
</dbReference>
<feature type="signal peptide" evidence="3">
    <location>
        <begin position="1"/>
        <end position="20"/>
    </location>
</feature>
<dbReference type="PROSITE" id="PS50175">
    <property type="entry name" value="ASP_PROT_RETROV"/>
    <property type="match status" value="1"/>
</dbReference>
<dbReference type="InterPro" id="IPR034122">
    <property type="entry name" value="Retropepsin-like_bacterial"/>
</dbReference>
<feature type="chain" id="PRO_5004785551" description="Peptidase A2 domain-containing protein" evidence="3">
    <location>
        <begin position="21"/>
        <end position="335"/>
    </location>
</feature>
<dbReference type="PROSITE" id="PS00141">
    <property type="entry name" value="ASP_PROTEASE"/>
    <property type="match status" value="2"/>
</dbReference>
<dbReference type="Gene3D" id="2.40.70.10">
    <property type="entry name" value="Acid Proteases"/>
    <property type="match status" value="2"/>
</dbReference>
<sequence>MDIGMIRLAALALLATPAAAQQAPPPQPPPAQAPRQVATIDTDSTRDIVTTEDDDRITVPVSVGGRGPYRFLIDTGAERTVIAAELAANLGLADSGTVRLHSISGEDRVPTVSLTDLDHGSGLMPLVRAPSLPIRFLGADGILGIDSLENKRLTIDFRKQTMTIGDARKRVEQWDDDVIVVRAKRRYGQLILVDAAVDGQKVAVILDTGTQVSVGNLALERRLTGRRTTRAAVPITITSVTGGQLTANYTAIRKIRVGGAILTDMPVAFADLHSFKILDLIDRPALLLGMDALALFDRVSVDFANKKARFDMPDTGSRPLPGSRMAARGGPKPVR</sequence>
<dbReference type="PATRIC" id="fig|1123269.5.peg.5095"/>
<feature type="domain" description="Peptidase A2" evidence="4">
    <location>
        <begin position="69"/>
        <end position="82"/>
    </location>
</feature>
<gene>
    <name evidence="5" type="ORF">NX02_25980</name>
</gene>
<proteinExistence type="predicted"/>
<dbReference type="InterPro" id="IPR001969">
    <property type="entry name" value="Aspartic_peptidase_AS"/>
</dbReference>
<dbReference type="HOGENOM" id="CLU_064734_0_0_5"/>
<dbReference type="SUPFAM" id="SSF50630">
    <property type="entry name" value="Acid proteases"/>
    <property type="match status" value="2"/>
</dbReference>
<feature type="region of interest" description="Disordered" evidence="2">
    <location>
        <begin position="312"/>
        <end position="335"/>
    </location>
</feature>
<dbReference type="GO" id="GO:0006508">
    <property type="term" value="P:proteolysis"/>
    <property type="evidence" value="ECO:0007669"/>
    <property type="project" value="InterPro"/>
</dbReference>
<dbReference type="KEGG" id="ssan:NX02_25980"/>
<keyword evidence="6" id="KW-1185">Reference proteome</keyword>
<accession>W0AKG6</accession>
<name>W0AKG6_9SPHN</name>
<evidence type="ECO:0000256" key="3">
    <source>
        <dbReference type="SAM" id="SignalP"/>
    </source>
</evidence>
<dbReference type="InterPro" id="IPR021109">
    <property type="entry name" value="Peptidase_aspartic_dom_sf"/>
</dbReference>
<evidence type="ECO:0000256" key="2">
    <source>
        <dbReference type="SAM" id="MobiDB-lite"/>
    </source>
</evidence>
<dbReference type="CDD" id="cd05483">
    <property type="entry name" value="retropepsin_like_bacteria"/>
    <property type="match status" value="1"/>
</dbReference>